<accession>A0A4Z1EZB8</accession>
<evidence type="ECO:0000313" key="2">
    <source>
        <dbReference type="Proteomes" id="UP000297777"/>
    </source>
</evidence>
<dbReference type="AlphaFoldDB" id="A0A4Z1EZB8"/>
<protein>
    <submittedName>
        <fullName evidence="1">Uncharacterized protein</fullName>
    </submittedName>
</protein>
<comment type="caution">
    <text evidence="1">The sequence shown here is derived from an EMBL/GenBank/DDBJ whole genome shotgun (WGS) entry which is preliminary data.</text>
</comment>
<proteinExistence type="predicted"/>
<dbReference type="EMBL" id="PQXH01000025">
    <property type="protein sequence ID" value="TGO16659.1"/>
    <property type="molecule type" value="Genomic_DNA"/>
</dbReference>
<dbReference type="Proteomes" id="UP000297777">
    <property type="component" value="Unassembled WGS sequence"/>
</dbReference>
<sequence length="66" mass="7189">MVGIVSQIDLDLANTSSTELYKGTAFSLVGYRRQSYILASGTATSKIEKGMAARLLGFIIIEEFEL</sequence>
<evidence type="ECO:0000313" key="1">
    <source>
        <dbReference type="EMBL" id="TGO16659.1"/>
    </source>
</evidence>
<keyword evidence="2" id="KW-1185">Reference proteome</keyword>
<gene>
    <name evidence="1" type="ORF">BTUL_0025g00130</name>
</gene>
<reference evidence="1 2" key="1">
    <citation type="submission" date="2017-12" db="EMBL/GenBank/DDBJ databases">
        <title>Comparative genomics of Botrytis spp.</title>
        <authorList>
            <person name="Valero-Jimenez C.A."/>
            <person name="Tapia P."/>
            <person name="Veloso J."/>
            <person name="Silva-Moreno E."/>
            <person name="Staats M."/>
            <person name="Valdes J.H."/>
            <person name="Van Kan J.A.L."/>
        </authorList>
    </citation>
    <scope>NUCLEOTIDE SEQUENCE [LARGE SCALE GENOMIC DNA]</scope>
    <source>
        <strain evidence="1 2">Bt9001</strain>
    </source>
</reference>
<name>A0A4Z1EZB8_9HELO</name>
<organism evidence="1 2">
    <name type="scientific">Botrytis tulipae</name>
    <dbReference type="NCBI Taxonomy" id="87230"/>
    <lineage>
        <taxon>Eukaryota</taxon>
        <taxon>Fungi</taxon>
        <taxon>Dikarya</taxon>
        <taxon>Ascomycota</taxon>
        <taxon>Pezizomycotina</taxon>
        <taxon>Leotiomycetes</taxon>
        <taxon>Helotiales</taxon>
        <taxon>Sclerotiniaceae</taxon>
        <taxon>Botrytis</taxon>
    </lineage>
</organism>